<protein>
    <submittedName>
        <fullName evidence="3">Uncharacterized protein</fullName>
    </submittedName>
</protein>
<dbReference type="InterPro" id="IPR036390">
    <property type="entry name" value="WH_DNA-bd_sf"/>
</dbReference>
<proteinExistence type="inferred from homology"/>
<dbReference type="Proteomes" id="UP000494363">
    <property type="component" value="Unassembled WGS sequence"/>
</dbReference>
<keyword evidence="4" id="KW-1185">Reference proteome</keyword>
<feature type="coiled-coil region" evidence="2">
    <location>
        <begin position="203"/>
        <end position="230"/>
    </location>
</feature>
<keyword evidence="2" id="KW-0175">Coiled coil</keyword>
<dbReference type="Pfam" id="PF04337">
    <property type="entry name" value="DUF480"/>
    <property type="match status" value="1"/>
</dbReference>
<accession>A0A6J5D8T2</accession>
<evidence type="ECO:0000313" key="4">
    <source>
        <dbReference type="Proteomes" id="UP000494363"/>
    </source>
</evidence>
<evidence type="ECO:0000256" key="1">
    <source>
        <dbReference type="HAMAP-Rule" id="MF_01584"/>
    </source>
</evidence>
<dbReference type="RefSeq" id="WP_175225450.1">
    <property type="nucleotide sequence ID" value="NZ_CADIKH010000004.1"/>
</dbReference>
<organism evidence="3 4">
    <name type="scientific">Paraburkholderia humisilvae</name>
    <dbReference type="NCBI Taxonomy" id="627669"/>
    <lineage>
        <taxon>Bacteria</taxon>
        <taxon>Pseudomonadati</taxon>
        <taxon>Pseudomonadota</taxon>
        <taxon>Betaproteobacteria</taxon>
        <taxon>Burkholderiales</taxon>
        <taxon>Burkholderiaceae</taxon>
        <taxon>Paraburkholderia</taxon>
    </lineage>
</organism>
<dbReference type="SUPFAM" id="SSF46785">
    <property type="entry name" value="Winged helix' DNA-binding domain"/>
    <property type="match status" value="2"/>
</dbReference>
<sequence>MNSPVNDTPRPALRALTPLEARVVGVLFEKQHTVPDTYPLSLNALTLGCNQKTSRSPVMNASESDVLGALETLKRLSLVFEGSSSRVPRFEHNLERVLGVPRQAAALLAALLLRGAQTAAELRLATTRLHAFADTSSVEAFLDELAARDTPLAVKLPRTPGERESRWMHLLCGEVQVDDAAPPRGAGEPSERHAAFGAMDDELDALKAQYGALADKVARLEALVERMAAELGIAVDKPAQQPQ</sequence>
<name>A0A6J5D8T2_9BURK</name>
<dbReference type="PANTHER" id="PTHR38768:SF1">
    <property type="entry name" value="UPF0502 PROTEIN YCEH"/>
    <property type="match status" value="1"/>
</dbReference>
<dbReference type="InterPro" id="IPR007432">
    <property type="entry name" value="DUF480"/>
</dbReference>
<reference evidence="3 4" key="1">
    <citation type="submission" date="2020-04" db="EMBL/GenBank/DDBJ databases">
        <authorList>
            <person name="De Canck E."/>
        </authorList>
    </citation>
    <scope>NUCLEOTIDE SEQUENCE [LARGE SCALE GENOMIC DNA]</scope>
    <source>
        <strain evidence="3 4">LMG 29542</strain>
    </source>
</reference>
<dbReference type="AlphaFoldDB" id="A0A6J5D8T2"/>
<dbReference type="EMBL" id="CADIKH010000004">
    <property type="protein sequence ID" value="CAB3749797.1"/>
    <property type="molecule type" value="Genomic_DNA"/>
</dbReference>
<dbReference type="HAMAP" id="MF_01584">
    <property type="entry name" value="UPF0502"/>
    <property type="match status" value="1"/>
</dbReference>
<dbReference type="InterPro" id="IPR036388">
    <property type="entry name" value="WH-like_DNA-bd_sf"/>
</dbReference>
<dbReference type="PANTHER" id="PTHR38768">
    <property type="entry name" value="UPF0502 PROTEIN YCEH"/>
    <property type="match status" value="1"/>
</dbReference>
<dbReference type="Gene3D" id="1.10.10.10">
    <property type="entry name" value="Winged helix-like DNA-binding domain superfamily/Winged helix DNA-binding domain"/>
    <property type="match status" value="2"/>
</dbReference>
<comment type="similarity">
    <text evidence="1">Belongs to the UPF0502 family.</text>
</comment>
<evidence type="ECO:0000313" key="3">
    <source>
        <dbReference type="EMBL" id="CAB3749797.1"/>
    </source>
</evidence>
<evidence type="ECO:0000256" key="2">
    <source>
        <dbReference type="SAM" id="Coils"/>
    </source>
</evidence>
<gene>
    <name evidence="3" type="ORF">LMG29542_01109</name>
</gene>